<reference evidence="9" key="1">
    <citation type="submission" date="2021-01" db="EMBL/GenBank/DDBJ databases">
        <title>Whole genome shotgun sequence of Actinoplanes capillaceus NBRC 16408.</title>
        <authorList>
            <person name="Komaki H."/>
            <person name="Tamura T."/>
        </authorList>
    </citation>
    <scope>NUCLEOTIDE SEQUENCE [LARGE SCALE GENOMIC DNA]</scope>
    <source>
        <strain evidence="9">NBRC 16408</strain>
    </source>
</reference>
<comment type="caution">
    <text evidence="9">The sequence shown here is derived from an EMBL/GenBank/DDBJ whole genome shotgun (WGS) entry which is preliminary data.</text>
</comment>
<feature type="compositionally biased region" description="Polar residues" evidence="7">
    <location>
        <begin position="452"/>
        <end position="461"/>
    </location>
</feature>
<protein>
    <recommendedName>
        <fullName evidence="1">non-specific serine/threonine protein kinase</fullName>
        <ecNumber evidence="1">2.7.11.1</ecNumber>
    </recommendedName>
</protein>
<keyword evidence="3" id="KW-0808">Transferase</keyword>
<dbReference type="InterPro" id="IPR000719">
    <property type="entry name" value="Prot_kinase_dom"/>
</dbReference>
<gene>
    <name evidence="9" type="ORF">Aca07nite_22020</name>
</gene>
<dbReference type="EMBL" id="BOMF01000041">
    <property type="protein sequence ID" value="GID44927.1"/>
    <property type="molecule type" value="Genomic_DNA"/>
</dbReference>
<name>A0ABQ3WFD1_9ACTN</name>
<feature type="region of interest" description="Disordered" evidence="7">
    <location>
        <begin position="604"/>
        <end position="719"/>
    </location>
</feature>
<dbReference type="EC" id="2.7.11.1" evidence="1"/>
<sequence length="719" mass="70934">MPHPGELLGGRYRLDDLIASGGMGEVWQATDTVLGRAVAVKTLLADRASDAGFQRRFRHEARALAALRHSGVVAVYDFGSTGTEDAYLVMARVDGQPLNRILGERGRLTPAETMSLVAQAASALAAAHAAGIVHRDVKPGNLLVEPDGTVVLVDFGVARSAHSGTLTGAREVIGTALYIAPEQVTKQEAGPASDVYALGALAFHCLAGHPPFLGKNPIAIVLQHLDQEPPPLPDDVPPEVNALVRTALAKDPAARFPSAEAMAEAASAAAAELTNQAGKPAAAGLADQAGKPAAAGLTNQAGKATAGLTNQAGETPAAGLTNHAGKTPAVRLGAQAGGTPAASSAGEVVTGPAPAMAHRRPDRPGQATPFGPGDDGLAKTRTGAPWFGIAGVVPAEATSEESETIDPGSTGGGPAVPAQRSAATAGTPAVPENHTADQTAAATEGRAATPGITATNGSDGTVTAGEASAPDGADPGDDGFVAGTGSADETGAASTGMNAATAGAGTAAGTADTATNTPAANTAMNAATAGTGTAAGAAGADVSAGGAGAGMSVATGNGGGASGGRNRRRVLAVAAAVILGVAGVVAAADPFGLFGGPERIDRVVPEAPASSAPRTVKQKEEEGGPDNKTNYQDKTPEPRRSATPEPSRTPTRPTETRTGPATGPTTEPTTGETSTPEQTPDGDETSEPGEDGTETGENEPADPAGQLVDSRLLEAGLPI</sequence>
<feature type="compositionally biased region" description="Low complexity" evidence="7">
    <location>
        <begin position="464"/>
        <end position="473"/>
    </location>
</feature>
<evidence type="ECO:0000259" key="8">
    <source>
        <dbReference type="PROSITE" id="PS50011"/>
    </source>
</evidence>
<organism evidence="9">
    <name type="scientific">Actinoplanes campanulatus</name>
    <dbReference type="NCBI Taxonomy" id="113559"/>
    <lineage>
        <taxon>Bacteria</taxon>
        <taxon>Bacillati</taxon>
        <taxon>Actinomycetota</taxon>
        <taxon>Actinomycetes</taxon>
        <taxon>Micromonosporales</taxon>
        <taxon>Micromonosporaceae</taxon>
        <taxon>Actinoplanes</taxon>
    </lineage>
</organism>
<feature type="compositionally biased region" description="Low complexity" evidence="7">
    <location>
        <begin position="643"/>
        <end position="679"/>
    </location>
</feature>
<accession>A0ABQ3WFD1</accession>
<evidence type="ECO:0000256" key="7">
    <source>
        <dbReference type="SAM" id="MobiDB-lite"/>
    </source>
</evidence>
<dbReference type="Gene3D" id="3.30.200.20">
    <property type="entry name" value="Phosphorylase Kinase, domain 1"/>
    <property type="match status" value="1"/>
</dbReference>
<evidence type="ECO:0000256" key="2">
    <source>
        <dbReference type="ARBA" id="ARBA00022527"/>
    </source>
</evidence>
<dbReference type="InterPro" id="IPR011009">
    <property type="entry name" value="Kinase-like_dom_sf"/>
</dbReference>
<evidence type="ECO:0000256" key="1">
    <source>
        <dbReference type="ARBA" id="ARBA00012513"/>
    </source>
</evidence>
<evidence type="ECO:0000256" key="6">
    <source>
        <dbReference type="ARBA" id="ARBA00022840"/>
    </source>
</evidence>
<dbReference type="CDD" id="cd14014">
    <property type="entry name" value="STKc_PknB_like"/>
    <property type="match status" value="1"/>
</dbReference>
<feature type="compositionally biased region" description="Acidic residues" evidence="7">
    <location>
        <begin position="680"/>
        <end position="700"/>
    </location>
</feature>
<dbReference type="PROSITE" id="PS50011">
    <property type="entry name" value="PROTEIN_KINASE_DOM"/>
    <property type="match status" value="1"/>
</dbReference>
<feature type="region of interest" description="Disordered" evidence="7">
    <location>
        <begin position="333"/>
        <end position="382"/>
    </location>
</feature>
<dbReference type="PROSITE" id="PS00108">
    <property type="entry name" value="PROTEIN_KINASE_ST"/>
    <property type="match status" value="1"/>
</dbReference>
<dbReference type="InterPro" id="IPR008271">
    <property type="entry name" value="Ser/Thr_kinase_AS"/>
</dbReference>
<keyword evidence="4" id="KW-0547">Nucleotide-binding</keyword>
<keyword evidence="5" id="KW-0418">Kinase</keyword>
<keyword evidence="6" id="KW-0067">ATP-binding</keyword>
<feature type="domain" description="Protein kinase" evidence="8">
    <location>
        <begin position="12"/>
        <end position="267"/>
    </location>
</feature>
<dbReference type="SMART" id="SM00220">
    <property type="entry name" value="S_TKc"/>
    <property type="match status" value="1"/>
</dbReference>
<dbReference type="RefSeq" id="WP_308442786.1">
    <property type="nucleotide sequence ID" value="NZ_BAAAGQ010000003.1"/>
</dbReference>
<dbReference type="Gene3D" id="1.10.510.10">
    <property type="entry name" value="Transferase(Phosphotransferase) domain 1"/>
    <property type="match status" value="1"/>
</dbReference>
<keyword evidence="2" id="KW-0723">Serine/threonine-protein kinase</keyword>
<dbReference type="Pfam" id="PF00069">
    <property type="entry name" value="Pkinase"/>
    <property type="match status" value="1"/>
</dbReference>
<evidence type="ECO:0000256" key="3">
    <source>
        <dbReference type="ARBA" id="ARBA00022679"/>
    </source>
</evidence>
<dbReference type="SUPFAM" id="SSF56112">
    <property type="entry name" value="Protein kinase-like (PK-like)"/>
    <property type="match status" value="1"/>
</dbReference>
<evidence type="ECO:0000256" key="4">
    <source>
        <dbReference type="ARBA" id="ARBA00022741"/>
    </source>
</evidence>
<evidence type="ECO:0000313" key="9">
    <source>
        <dbReference type="EMBL" id="GID44927.1"/>
    </source>
</evidence>
<evidence type="ECO:0000256" key="5">
    <source>
        <dbReference type="ARBA" id="ARBA00022777"/>
    </source>
</evidence>
<feature type="region of interest" description="Disordered" evidence="7">
    <location>
        <begin position="395"/>
        <end position="494"/>
    </location>
</feature>
<proteinExistence type="predicted"/>
<dbReference type="PANTHER" id="PTHR43289:SF6">
    <property type="entry name" value="SERINE_THREONINE-PROTEIN KINASE NEKL-3"/>
    <property type="match status" value="1"/>
</dbReference>
<dbReference type="PANTHER" id="PTHR43289">
    <property type="entry name" value="MITOGEN-ACTIVATED PROTEIN KINASE KINASE KINASE 20-RELATED"/>
    <property type="match status" value="1"/>
</dbReference>